<gene>
    <name evidence="1" type="ORF">KHX94_03400</name>
</gene>
<protein>
    <submittedName>
        <fullName evidence="1">Bacteriocin</fullName>
    </submittedName>
</protein>
<accession>A0ABX8DGC5</accession>
<dbReference type="EMBL" id="CP074572">
    <property type="protein sequence ID" value="QVK23754.1"/>
    <property type="molecule type" value="Genomic_DNA"/>
</dbReference>
<keyword evidence="2" id="KW-1185">Reference proteome</keyword>
<dbReference type="InterPro" id="IPR010133">
    <property type="entry name" value="Bacteriocin_signal_seq"/>
</dbReference>
<organism evidence="1 2">
    <name type="scientific">Shewanella dokdonensis</name>
    <dbReference type="NCBI Taxonomy" id="712036"/>
    <lineage>
        <taxon>Bacteria</taxon>
        <taxon>Pseudomonadati</taxon>
        <taxon>Pseudomonadota</taxon>
        <taxon>Gammaproteobacteria</taxon>
        <taxon>Alteromonadales</taxon>
        <taxon>Shewanellaceae</taxon>
        <taxon>Shewanella</taxon>
    </lineage>
</organism>
<sequence length="60" mass="6673">MNTKFDSKKIEELTVSELQSVTGGSGWLGHLDSFYDHQAGLEYGYQTGGSELFPTCDRIQ</sequence>
<evidence type="ECO:0000313" key="2">
    <source>
        <dbReference type="Proteomes" id="UP000676428"/>
    </source>
</evidence>
<evidence type="ECO:0000313" key="1">
    <source>
        <dbReference type="EMBL" id="QVK23754.1"/>
    </source>
</evidence>
<proteinExistence type="predicted"/>
<dbReference type="Proteomes" id="UP000676428">
    <property type="component" value="Chromosome"/>
</dbReference>
<reference evidence="1 2" key="1">
    <citation type="journal article" date="2012" name="Int. J. Syst. Evol. Microbiol.">
        <title>Shewanella dokdonensis sp. nov., isolated from seawater.</title>
        <authorList>
            <person name="Sung H.R."/>
            <person name="Yoon J.H."/>
            <person name="Ghim S.Y."/>
        </authorList>
    </citation>
    <scope>NUCLEOTIDE SEQUENCE [LARGE SCALE GENOMIC DNA]</scope>
    <source>
        <strain evidence="1 2">DSM 23626</strain>
    </source>
</reference>
<name>A0ABX8DGC5_9GAMM</name>
<dbReference type="RefSeq" id="WP_213682371.1">
    <property type="nucleotide sequence ID" value="NZ_CP074572.1"/>
</dbReference>
<dbReference type="NCBIfam" id="TIGR01847">
    <property type="entry name" value="bacteriocin_sig"/>
    <property type="match status" value="1"/>
</dbReference>